<keyword evidence="4" id="KW-1185">Reference proteome</keyword>
<dbReference type="PANTHER" id="PTHR40465:SF1">
    <property type="entry name" value="DUF6534 DOMAIN-CONTAINING PROTEIN"/>
    <property type="match status" value="1"/>
</dbReference>
<gene>
    <name evidence="3" type="ORF">D9613_008130</name>
</gene>
<protein>
    <recommendedName>
        <fullName evidence="2">DUF6534 domain-containing protein</fullName>
    </recommendedName>
</protein>
<keyword evidence="1" id="KW-0812">Transmembrane</keyword>
<keyword evidence="1" id="KW-1133">Transmembrane helix</keyword>
<dbReference type="PANTHER" id="PTHR40465">
    <property type="entry name" value="CHROMOSOME 1, WHOLE GENOME SHOTGUN SEQUENCE"/>
    <property type="match status" value="1"/>
</dbReference>
<dbReference type="Proteomes" id="UP000521872">
    <property type="component" value="Unassembled WGS sequence"/>
</dbReference>
<feature type="transmembrane region" description="Helical" evidence="1">
    <location>
        <begin position="245"/>
        <end position="262"/>
    </location>
</feature>
<feature type="domain" description="DUF6534" evidence="2">
    <location>
        <begin position="183"/>
        <end position="292"/>
    </location>
</feature>
<feature type="transmembrane region" description="Helical" evidence="1">
    <location>
        <begin position="132"/>
        <end position="155"/>
    </location>
</feature>
<keyword evidence="1" id="KW-0472">Membrane</keyword>
<dbReference type="AlphaFoldDB" id="A0A8H4QLR0"/>
<sequence length="335" mass="37489">MDVLTVSPQEKLQLELHSAGTLLLSNLFNAAGFGILTVQVYFFFLAFTDESRKTKCLVYGVYVLELAQTVELSRTMFHLFVQSFLEQASLNNIYDLWFSVPIMGGIVACVVQLFYVWRVYKLRGVIQNPTISRIVVVAGTVLSIGQLASSIALGIQMSRLKVFTEIKTTQIEWSVGGWLSGEAICDIMIAACMTYIFRNSLGEAMDDTRVRAKRFIKLTIETGTLTGMTYLSWFTFQFIMGYPTLMPLVAAVAVVNIVLILYNGQKLYYQTSVTEVSKLYSNTLLLSLNVRMKLDYEGGSEQDENRALTTLKFDNDARTVTESGGEISQFTQNGP</sequence>
<name>A0A8H4QLR0_9AGAR</name>
<reference evidence="3 4" key="1">
    <citation type="submission" date="2019-12" db="EMBL/GenBank/DDBJ databases">
        <authorList>
            <person name="Floudas D."/>
            <person name="Bentzer J."/>
            <person name="Ahren D."/>
            <person name="Johansson T."/>
            <person name="Persson P."/>
            <person name="Tunlid A."/>
        </authorList>
    </citation>
    <scope>NUCLEOTIDE SEQUENCE [LARGE SCALE GENOMIC DNA]</scope>
    <source>
        <strain evidence="3 4">CBS 102.39</strain>
    </source>
</reference>
<evidence type="ECO:0000259" key="2">
    <source>
        <dbReference type="Pfam" id="PF20152"/>
    </source>
</evidence>
<feature type="transmembrane region" description="Helical" evidence="1">
    <location>
        <begin position="20"/>
        <end position="44"/>
    </location>
</feature>
<evidence type="ECO:0000313" key="3">
    <source>
        <dbReference type="EMBL" id="KAF4613457.1"/>
    </source>
</evidence>
<proteinExistence type="predicted"/>
<feature type="transmembrane region" description="Helical" evidence="1">
    <location>
        <begin position="97"/>
        <end position="120"/>
    </location>
</feature>
<dbReference type="EMBL" id="JAACJL010000045">
    <property type="protein sequence ID" value="KAF4613457.1"/>
    <property type="molecule type" value="Genomic_DNA"/>
</dbReference>
<comment type="caution">
    <text evidence="3">The sequence shown here is derived from an EMBL/GenBank/DDBJ whole genome shotgun (WGS) entry which is preliminary data.</text>
</comment>
<dbReference type="Pfam" id="PF20152">
    <property type="entry name" value="DUF6534"/>
    <property type="match status" value="1"/>
</dbReference>
<evidence type="ECO:0000313" key="4">
    <source>
        <dbReference type="Proteomes" id="UP000521872"/>
    </source>
</evidence>
<accession>A0A8H4QLR0</accession>
<organism evidence="3 4">
    <name type="scientific">Agrocybe pediades</name>
    <dbReference type="NCBI Taxonomy" id="84607"/>
    <lineage>
        <taxon>Eukaryota</taxon>
        <taxon>Fungi</taxon>
        <taxon>Dikarya</taxon>
        <taxon>Basidiomycota</taxon>
        <taxon>Agaricomycotina</taxon>
        <taxon>Agaricomycetes</taxon>
        <taxon>Agaricomycetidae</taxon>
        <taxon>Agaricales</taxon>
        <taxon>Agaricineae</taxon>
        <taxon>Strophariaceae</taxon>
        <taxon>Agrocybe</taxon>
    </lineage>
</organism>
<evidence type="ECO:0000256" key="1">
    <source>
        <dbReference type="SAM" id="Phobius"/>
    </source>
</evidence>
<feature type="transmembrane region" description="Helical" evidence="1">
    <location>
        <begin position="175"/>
        <end position="197"/>
    </location>
</feature>
<dbReference type="InterPro" id="IPR045339">
    <property type="entry name" value="DUF6534"/>
</dbReference>